<comment type="caution">
    <text evidence="1">The sequence shown here is derived from an EMBL/GenBank/DDBJ whole genome shotgun (WGS) entry which is preliminary data.</text>
</comment>
<gene>
    <name evidence="1" type="ORF">C8034_v012074</name>
</gene>
<name>A0A4R8TIB1_9PEZI</name>
<protein>
    <submittedName>
        <fullName evidence="1">Uncharacterized protein</fullName>
    </submittedName>
</protein>
<evidence type="ECO:0000313" key="1">
    <source>
        <dbReference type="EMBL" id="TEA17933.1"/>
    </source>
</evidence>
<dbReference type="Proteomes" id="UP000295604">
    <property type="component" value="Unassembled WGS sequence"/>
</dbReference>
<organism evidence="1 2">
    <name type="scientific">Colletotrichum sidae</name>
    <dbReference type="NCBI Taxonomy" id="1347389"/>
    <lineage>
        <taxon>Eukaryota</taxon>
        <taxon>Fungi</taxon>
        <taxon>Dikarya</taxon>
        <taxon>Ascomycota</taxon>
        <taxon>Pezizomycotina</taxon>
        <taxon>Sordariomycetes</taxon>
        <taxon>Hypocreomycetidae</taxon>
        <taxon>Glomerellales</taxon>
        <taxon>Glomerellaceae</taxon>
        <taxon>Colletotrichum</taxon>
        <taxon>Colletotrichum orbiculare species complex</taxon>
    </lineage>
</organism>
<accession>A0A4R8TIB1</accession>
<evidence type="ECO:0000313" key="2">
    <source>
        <dbReference type="Proteomes" id="UP000295604"/>
    </source>
</evidence>
<keyword evidence="2" id="KW-1185">Reference proteome</keyword>
<dbReference type="AlphaFoldDB" id="A0A4R8TIB1"/>
<proteinExistence type="predicted"/>
<sequence>MAQKYRPLTDANIRRFQDSAEENKTLANCWGAESAVILSFEWTAAYKYNGWMKLPTIRLDMTHPTEKPGCEGDGKPARRTFSRTINMLERPRCMRRERWAPKPWHAKANTHETFDLYREDAIAKAQETFAELARDYATLCVVNYDVESSRRGLQTFGVRLPANAVFVDLVKVLEHQTRDEGIPECLRQYTDENIAIRNGRYDRAPTERGCLGVPYLRLLEVLGPAAESHRASLDKTLKGDIAMKRIAKRIRHGVT</sequence>
<reference evidence="1 2" key="1">
    <citation type="submission" date="2018-11" db="EMBL/GenBank/DDBJ databases">
        <title>Genome sequence and assembly of Colletotrichum sidae.</title>
        <authorList>
            <person name="Gan P."/>
            <person name="Shirasu K."/>
        </authorList>
    </citation>
    <scope>NUCLEOTIDE SEQUENCE [LARGE SCALE GENOMIC DNA]</scope>
    <source>
        <strain evidence="1 2">CBS 518.97</strain>
    </source>
</reference>
<dbReference type="EMBL" id="QAPF01000076">
    <property type="protein sequence ID" value="TEA17933.1"/>
    <property type="molecule type" value="Genomic_DNA"/>
</dbReference>